<proteinExistence type="predicted"/>
<protein>
    <submittedName>
        <fullName evidence="1">Uncharacterized protein</fullName>
    </submittedName>
</protein>
<reference evidence="1" key="1">
    <citation type="journal article" date="2023" name="Science">
        <title>Genome structures resolve the early diversification of teleost fishes.</title>
        <authorList>
            <person name="Parey E."/>
            <person name="Louis A."/>
            <person name="Montfort J."/>
            <person name="Bouchez O."/>
            <person name="Roques C."/>
            <person name="Iampietro C."/>
            <person name="Lluch J."/>
            <person name="Castinel A."/>
            <person name="Donnadieu C."/>
            <person name="Desvignes T."/>
            <person name="Floi Bucao C."/>
            <person name="Jouanno E."/>
            <person name="Wen M."/>
            <person name="Mejri S."/>
            <person name="Dirks R."/>
            <person name="Jansen H."/>
            <person name="Henkel C."/>
            <person name="Chen W.J."/>
            <person name="Zahm M."/>
            <person name="Cabau C."/>
            <person name="Klopp C."/>
            <person name="Thompson A.W."/>
            <person name="Robinson-Rechavi M."/>
            <person name="Braasch I."/>
            <person name="Lecointre G."/>
            <person name="Bobe J."/>
            <person name="Postlethwait J.H."/>
            <person name="Berthelot C."/>
            <person name="Roest Crollius H."/>
            <person name="Guiguen Y."/>
        </authorList>
    </citation>
    <scope>NUCLEOTIDE SEQUENCE</scope>
    <source>
        <strain evidence="1">WJC10195</strain>
    </source>
</reference>
<dbReference type="AlphaFoldDB" id="A0A9Q1FD24"/>
<accession>A0A9Q1FD24</accession>
<dbReference type="EMBL" id="JAINUF010000006">
    <property type="protein sequence ID" value="KAJ8356041.1"/>
    <property type="molecule type" value="Genomic_DNA"/>
</dbReference>
<dbReference type="Proteomes" id="UP001152622">
    <property type="component" value="Chromosome 6"/>
</dbReference>
<keyword evidence="2" id="KW-1185">Reference proteome</keyword>
<sequence>MVFVRICTRLQITARLLHLINSWGFVGLAAGRDGFRPCGRYALPPVEVLPLTAVHERLSSEGEASPPSSVSPAPRACLSTSGYTSANGSRLFIPSYHQL</sequence>
<evidence type="ECO:0000313" key="2">
    <source>
        <dbReference type="Proteomes" id="UP001152622"/>
    </source>
</evidence>
<gene>
    <name evidence="1" type="ORF">SKAU_G00188350</name>
</gene>
<evidence type="ECO:0000313" key="1">
    <source>
        <dbReference type="EMBL" id="KAJ8356041.1"/>
    </source>
</evidence>
<organism evidence="1 2">
    <name type="scientific">Synaphobranchus kaupii</name>
    <name type="common">Kaup's arrowtooth eel</name>
    <dbReference type="NCBI Taxonomy" id="118154"/>
    <lineage>
        <taxon>Eukaryota</taxon>
        <taxon>Metazoa</taxon>
        <taxon>Chordata</taxon>
        <taxon>Craniata</taxon>
        <taxon>Vertebrata</taxon>
        <taxon>Euteleostomi</taxon>
        <taxon>Actinopterygii</taxon>
        <taxon>Neopterygii</taxon>
        <taxon>Teleostei</taxon>
        <taxon>Anguilliformes</taxon>
        <taxon>Synaphobranchidae</taxon>
        <taxon>Synaphobranchus</taxon>
    </lineage>
</organism>
<comment type="caution">
    <text evidence="1">The sequence shown here is derived from an EMBL/GenBank/DDBJ whole genome shotgun (WGS) entry which is preliminary data.</text>
</comment>
<name>A0A9Q1FD24_SYNKA</name>